<feature type="binding site" evidence="19">
    <location>
        <begin position="454"/>
        <end position="455"/>
    </location>
    <ligand>
        <name>phosphoenolpyruvate</name>
        <dbReference type="ChEBI" id="CHEBI:58702"/>
    </ligand>
</feature>
<dbReference type="InterPro" id="IPR008731">
    <property type="entry name" value="PTS_EIN"/>
</dbReference>
<dbReference type="SUPFAM" id="SSF47831">
    <property type="entry name" value="Enzyme I of the PEP:sugar phosphotransferase system HPr-binding (sub)domain"/>
    <property type="match status" value="1"/>
</dbReference>
<dbReference type="NCBIfam" id="TIGR01417">
    <property type="entry name" value="PTS_I_fam"/>
    <property type="match status" value="1"/>
</dbReference>
<comment type="function">
    <text evidence="3 17">General (non sugar-specific) component of the phosphoenolpyruvate-dependent sugar phosphotransferase system (sugar PTS). This major carbohydrate active-transport system catalyzes the phosphorylation of incoming sugar substrates concomitantly with their translocation across the cell membrane. Enzyme I transfers the phosphoryl group from phosphoenolpyruvate (PEP) to the phosphoryl carrier protein (HPr).</text>
</comment>
<dbReference type="AlphaFoldDB" id="A0A921LFA2"/>
<evidence type="ECO:0000256" key="6">
    <source>
        <dbReference type="ARBA" id="ARBA00012232"/>
    </source>
</evidence>
<evidence type="ECO:0000259" key="24">
    <source>
        <dbReference type="Pfam" id="PF05524"/>
    </source>
</evidence>
<reference evidence="25" key="2">
    <citation type="submission" date="2021-09" db="EMBL/GenBank/DDBJ databases">
        <authorList>
            <person name="Gilroy R."/>
        </authorList>
    </citation>
    <scope>NUCLEOTIDE SEQUENCE</scope>
    <source>
        <strain evidence="25">ChiSjej5B23-16112</strain>
    </source>
</reference>
<evidence type="ECO:0000256" key="9">
    <source>
        <dbReference type="ARBA" id="ARBA00022490"/>
    </source>
</evidence>
<dbReference type="PIRSF" id="PIRSF000732">
    <property type="entry name" value="PTS_enzyme_I"/>
    <property type="match status" value="1"/>
</dbReference>
<dbReference type="InterPro" id="IPR036637">
    <property type="entry name" value="Phosphohistidine_dom_sf"/>
</dbReference>
<evidence type="ECO:0000256" key="20">
    <source>
        <dbReference type="PIRSR" id="PIRSR000732-3"/>
    </source>
</evidence>
<dbReference type="InterPro" id="IPR015813">
    <property type="entry name" value="Pyrv/PenolPyrv_kinase-like_dom"/>
</dbReference>
<feature type="binding site" evidence="19">
    <location>
        <position position="295"/>
    </location>
    <ligand>
        <name>phosphoenolpyruvate</name>
        <dbReference type="ChEBI" id="CHEBI:58702"/>
    </ligand>
</feature>
<feature type="domain" description="Phosphotransferase system enzyme I N-terminal" evidence="24">
    <location>
        <begin position="5"/>
        <end position="124"/>
    </location>
</feature>
<comment type="subcellular location">
    <subcellularLocation>
        <location evidence="4 17">Cytoplasm</location>
    </subcellularLocation>
</comment>
<evidence type="ECO:0000256" key="18">
    <source>
        <dbReference type="PIRSR" id="PIRSR000732-1"/>
    </source>
</evidence>
<evidence type="ECO:0000256" key="21">
    <source>
        <dbReference type="SAM" id="Coils"/>
    </source>
</evidence>
<dbReference type="PANTHER" id="PTHR46244">
    <property type="entry name" value="PHOSPHOENOLPYRUVATE-PROTEIN PHOSPHOTRANSFERASE"/>
    <property type="match status" value="1"/>
</dbReference>
<dbReference type="InterPro" id="IPR008279">
    <property type="entry name" value="PEP-util_enz_mobile_dom"/>
</dbReference>
<evidence type="ECO:0000256" key="15">
    <source>
        <dbReference type="ARBA" id="ARBA00022842"/>
    </source>
</evidence>
<evidence type="ECO:0000256" key="16">
    <source>
        <dbReference type="ARBA" id="ARBA00033235"/>
    </source>
</evidence>
<comment type="cofactor">
    <cofactor evidence="2 17 20">
        <name>Mg(2+)</name>
        <dbReference type="ChEBI" id="CHEBI:18420"/>
    </cofactor>
</comment>
<evidence type="ECO:0000256" key="10">
    <source>
        <dbReference type="ARBA" id="ARBA00022597"/>
    </source>
</evidence>
<protein>
    <recommendedName>
        <fullName evidence="7 17">Phosphoenolpyruvate-protein phosphotransferase</fullName>
        <ecNumber evidence="6 17">2.7.3.9</ecNumber>
    </recommendedName>
    <alternativeName>
        <fullName evidence="16 17">Phosphotransferase system, enzyme I</fullName>
    </alternativeName>
</protein>
<keyword evidence="13 17" id="KW-0479">Metal-binding</keyword>
<evidence type="ECO:0000313" key="25">
    <source>
        <dbReference type="EMBL" id="HJF93387.1"/>
    </source>
</evidence>
<keyword evidence="8 17" id="KW-0813">Transport</keyword>
<feature type="binding site" evidence="20">
    <location>
        <position position="455"/>
    </location>
    <ligand>
        <name>Mg(2+)</name>
        <dbReference type="ChEBI" id="CHEBI:18420"/>
    </ligand>
</feature>
<evidence type="ECO:0000256" key="11">
    <source>
        <dbReference type="ARBA" id="ARBA00022679"/>
    </source>
</evidence>
<evidence type="ECO:0000256" key="19">
    <source>
        <dbReference type="PIRSR" id="PIRSR000732-2"/>
    </source>
</evidence>
<comment type="similarity">
    <text evidence="5 17">Belongs to the PEP-utilizing enzyme family.</text>
</comment>
<dbReference type="Pfam" id="PF05524">
    <property type="entry name" value="PEP-utilisers_N"/>
    <property type="match status" value="1"/>
</dbReference>
<dbReference type="GO" id="GO:0046872">
    <property type="term" value="F:metal ion binding"/>
    <property type="evidence" value="ECO:0007669"/>
    <property type="project" value="UniProtKB-KW"/>
</dbReference>
<evidence type="ECO:0000256" key="12">
    <source>
        <dbReference type="ARBA" id="ARBA00022683"/>
    </source>
</evidence>
<dbReference type="Gene3D" id="1.10.274.10">
    <property type="entry name" value="PtsI, HPr-binding domain"/>
    <property type="match status" value="1"/>
</dbReference>
<dbReference type="GO" id="GO:0016301">
    <property type="term" value="F:kinase activity"/>
    <property type="evidence" value="ECO:0007669"/>
    <property type="project" value="UniProtKB-KW"/>
</dbReference>
<comment type="catalytic activity">
    <reaction evidence="1 17">
        <text>L-histidyl-[protein] + phosphoenolpyruvate = N(pros)-phospho-L-histidyl-[protein] + pyruvate</text>
        <dbReference type="Rhea" id="RHEA:23880"/>
        <dbReference type="Rhea" id="RHEA-COMP:9745"/>
        <dbReference type="Rhea" id="RHEA-COMP:9746"/>
        <dbReference type="ChEBI" id="CHEBI:15361"/>
        <dbReference type="ChEBI" id="CHEBI:29979"/>
        <dbReference type="ChEBI" id="CHEBI:58702"/>
        <dbReference type="ChEBI" id="CHEBI:64837"/>
        <dbReference type="EC" id="2.7.3.9"/>
    </reaction>
</comment>
<evidence type="ECO:0000256" key="7">
    <source>
        <dbReference type="ARBA" id="ARBA00016544"/>
    </source>
</evidence>
<feature type="coiled-coil region" evidence="21">
    <location>
        <begin position="33"/>
        <end position="60"/>
    </location>
</feature>
<feature type="active site" description="Proton donor" evidence="18">
    <location>
        <position position="502"/>
    </location>
</feature>
<dbReference type="GO" id="GO:0008965">
    <property type="term" value="F:phosphoenolpyruvate-protein phosphotransferase activity"/>
    <property type="evidence" value="ECO:0007669"/>
    <property type="project" value="UniProtKB-EC"/>
</dbReference>
<gene>
    <name evidence="25" type="primary">ptsP</name>
    <name evidence="25" type="ORF">K8V82_01155</name>
</gene>
<feature type="active site" description="Tele-phosphohistidine intermediate" evidence="18">
    <location>
        <position position="188"/>
    </location>
</feature>
<keyword evidence="21" id="KW-0175">Coiled coil</keyword>
<keyword evidence="9 17" id="KW-0963">Cytoplasm</keyword>
<evidence type="ECO:0000259" key="23">
    <source>
        <dbReference type="Pfam" id="PF02896"/>
    </source>
</evidence>
<evidence type="ECO:0000256" key="8">
    <source>
        <dbReference type="ARBA" id="ARBA00022448"/>
    </source>
</evidence>
<dbReference type="InterPro" id="IPR000121">
    <property type="entry name" value="PEP_util_C"/>
</dbReference>
<organism evidence="25 26">
    <name type="scientific">Lachnoclostridium phocaeense</name>
    <dbReference type="NCBI Taxonomy" id="1871021"/>
    <lineage>
        <taxon>Bacteria</taxon>
        <taxon>Bacillati</taxon>
        <taxon>Bacillota</taxon>
        <taxon>Clostridia</taxon>
        <taxon>Lachnospirales</taxon>
        <taxon>Lachnospiraceae</taxon>
    </lineage>
</organism>
<dbReference type="PANTHER" id="PTHR46244:SF3">
    <property type="entry name" value="PHOSPHOENOLPYRUVATE-PROTEIN PHOSPHOTRANSFERASE"/>
    <property type="match status" value="1"/>
</dbReference>
<dbReference type="EC" id="2.7.3.9" evidence="6 17"/>
<evidence type="ECO:0000256" key="5">
    <source>
        <dbReference type="ARBA" id="ARBA00007837"/>
    </source>
</evidence>
<feature type="domain" description="PEP-utilising enzyme mobile" evidence="22">
    <location>
        <begin position="152"/>
        <end position="224"/>
    </location>
</feature>
<evidence type="ECO:0000256" key="14">
    <source>
        <dbReference type="ARBA" id="ARBA00022777"/>
    </source>
</evidence>
<dbReference type="Gene3D" id="3.20.20.60">
    <property type="entry name" value="Phosphoenolpyruvate-binding domains"/>
    <property type="match status" value="1"/>
</dbReference>
<evidence type="ECO:0000256" key="3">
    <source>
        <dbReference type="ARBA" id="ARBA00002728"/>
    </source>
</evidence>
<evidence type="ECO:0000256" key="1">
    <source>
        <dbReference type="ARBA" id="ARBA00000683"/>
    </source>
</evidence>
<keyword evidence="10 17" id="KW-0762">Sugar transport</keyword>
<comment type="caution">
    <text evidence="25">The sequence shown here is derived from an EMBL/GenBank/DDBJ whole genome shotgun (WGS) entry which is preliminary data.</text>
</comment>
<dbReference type="GO" id="GO:0009401">
    <property type="term" value="P:phosphoenolpyruvate-dependent sugar phosphotransferase system"/>
    <property type="evidence" value="ECO:0007669"/>
    <property type="project" value="UniProtKB-KW"/>
</dbReference>
<dbReference type="SUPFAM" id="SSF51621">
    <property type="entry name" value="Phosphoenolpyruvate/pyruvate domain"/>
    <property type="match status" value="1"/>
</dbReference>
<evidence type="ECO:0000256" key="2">
    <source>
        <dbReference type="ARBA" id="ARBA00001946"/>
    </source>
</evidence>
<dbReference type="Pfam" id="PF02896">
    <property type="entry name" value="PEP-utilizers_C"/>
    <property type="match status" value="1"/>
</dbReference>
<dbReference type="RefSeq" id="WP_076776793.1">
    <property type="nucleotide sequence ID" value="NZ_CALKQL010000026.1"/>
</dbReference>
<dbReference type="Gene3D" id="3.50.30.10">
    <property type="entry name" value="Phosphohistidine domain"/>
    <property type="match status" value="1"/>
</dbReference>
<feature type="binding site" evidence="20">
    <location>
        <position position="431"/>
    </location>
    <ligand>
        <name>Mg(2+)</name>
        <dbReference type="ChEBI" id="CHEBI:18420"/>
    </ligand>
</feature>
<keyword evidence="11 17" id="KW-0808">Transferase</keyword>
<evidence type="ECO:0000259" key="22">
    <source>
        <dbReference type="Pfam" id="PF00391"/>
    </source>
</evidence>
<feature type="domain" description="PEP-utilising enzyme C-terminal" evidence="23">
    <location>
        <begin position="252"/>
        <end position="540"/>
    </location>
</feature>
<dbReference type="SUPFAM" id="SSF52009">
    <property type="entry name" value="Phosphohistidine domain"/>
    <property type="match status" value="1"/>
</dbReference>
<dbReference type="InterPro" id="IPR040442">
    <property type="entry name" value="Pyrv_kinase-like_dom_sf"/>
</dbReference>
<sequence>MITLTGKKVSEGIVIGRLVFFNRGEREIRKIYVEDAEKELVRFQKARKKTAAEIRELYEESASELGEANATIFEMQQMVLDDEEFVNRVVRIITDQKLNAEYAVKESVEDFLKVFSARPESYVRGHEADVQDVASRVLRILSRSRKDRMFMDEPFIMAARDLYPSEAARLDKTKVLGFVTMYGSINSHTAVLARTKGIPSVIGIGEALKRDYEGKMVIIDGFDGKLYIEPDQTTMEKMKQKKQQNLQKVETLERLKGKENVTQSGQKIDVCANIGSREDIERVLRNDANGIGLFRSEFLYMESPGKLPTEDQQFQVYKLAAEAMGTKKVVVRTADLGGDKLPENMEIAGENNPMMGYRGIRISLDKEEMFKTQLRAILRASAFGNLQIMFPMITSVEEVAGAKKVLEKAKAELKEEKTAFDENIKVGVMIETPAAVMISGELAREVDFFSIGTNDLTQHTLAMDRTNRKLTGYYNAYHPALVKMIRIVTNNVHLEGKHISICGDLAADTNMTETFIQMGIDELSVAPGKVLPLRKKIREIR</sequence>
<name>A0A921LFA2_9FIRM</name>
<dbReference type="Proteomes" id="UP000769156">
    <property type="component" value="Unassembled WGS sequence"/>
</dbReference>
<proteinExistence type="inferred from homology"/>
<reference evidence="25" key="1">
    <citation type="journal article" date="2021" name="PeerJ">
        <title>Extensive microbial diversity within the chicken gut microbiome revealed by metagenomics and culture.</title>
        <authorList>
            <person name="Gilroy R."/>
            <person name="Ravi A."/>
            <person name="Getino M."/>
            <person name="Pursley I."/>
            <person name="Horton D.L."/>
            <person name="Alikhan N.F."/>
            <person name="Baker D."/>
            <person name="Gharbi K."/>
            <person name="Hall N."/>
            <person name="Watson M."/>
            <person name="Adriaenssens E.M."/>
            <person name="Foster-Nyarko E."/>
            <person name="Jarju S."/>
            <person name="Secka A."/>
            <person name="Antonio M."/>
            <person name="Oren A."/>
            <person name="Chaudhuri R.R."/>
            <person name="La Ragione R."/>
            <person name="Hildebrand F."/>
            <person name="Pallen M.J."/>
        </authorList>
    </citation>
    <scope>NUCLEOTIDE SEQUENCE</scope>
    <source>
        <strain evidence="25">ChiSjej5B23-16112</strain>
    </source>
</reference>
<dbReference type="InterPro" id="IPR024692">
    <property type="entry name" value="PTS_EI"/>
</dbReference>
<keyword evidence="12 17" id="KW-0598">Phosphotransferase system</keyword>
<dbReference type="EMBL" id="DYVY01000025">
    <property type="protein sequence ID" value="HJF93387.1"/>
    <property type="molecule type" value="Genomic_DNA"/>
</dbReference>
<dbReference type="Pfam" id="PF00391">
    <property type="entry name" value="PEP-utilizers"/>
    <property type="match status" value="1"/>
</dbReference>
<dbReference type="OrthoDB" id="9765468at2"/>
<dbReference type="InterPro" id="IPR050499">
    <property type="entry name" value="PEP-utilizing_PTS_enzyme"/>
</dbReference>
<dbReference type="GO" id="GO:0005737">
    <property type="term" value="C:cytoplasm"/>
    <property type="evidence" value="ECO:0007669"/>
    <property type="project" value="UniProtKB-SubCell"/>
</dbReference>
<evidence type="ECO:0000256" key="13">
    <source>
        <dbReference type="ARBA" id="ARBA00022723"/>
    </source>
</evidence>
<evidence type="ECO:0000256" key="17">
    <source>
        <dbReference type="PIRNR" id="PIRNR000732"/>
    </source>
</evidence>
<keyword evidence="14 17" id="KW-0418">Kinase</keyword>
<evidence type="ECO:0000256" key="4">
    <source>
        <dbReference type="ARBA" id="ARBA00004496"/>
    </source>
</evidence>
<accession>A0A921LFA2</accession>
<feature type="binding site" evidence="19">
    <location>
        <position position="465"/>
    </location>
    <ligand>
        <name>phosphoenolpyruvate</name>
        <dbReference type="ChEBI" id="CHEBI:58702"/>
    </ligand>
</feature>
<feature type="coiled-coil region" evidence="21">
    <location>
        <begin position="396"/>
        <end position="423"/>
    </location>
</feature>
<evidence type="ECO:0000313" key="26">
    <source>
        <dbReference type="Proteomes" id="UP000769156"/>
    </source>
</evidence>
<feature type="binding site" evidence="19">
    <location>
        <position position="332"/>
    </location>
    <ligand>
        <name>phosphoenolpyruvate</name>
        <dbReference type="ChEBI" id="CHEBI:58702"/>
    </ligand>
</feature>
<keyword evidence="15 17" id="KW-0460">Magnesium</keyword>
<dbReference type="PRINTS" id="PR01736">
    <property type="entry name" value="PHPHTRNFRASE"/>
</dbReference>
<dbReference type="InterPro" id="IPR006318">
    <property type="entry name" value="PTS_EI-like"/>
</dbReference>
<dbReference type="InterPro" id="IPR036618">
    <property type="entry name" value="PtsI_HPr-bd_sf"/>
</dbReference>